<gene>
    <name evidence="2" type="ORF">ODALV1_LOCUS5693</name>
</gene>
<sequence length="682" mass="78603">MYFKEIGMLPQEQQTFLKIFISSVVHIHYWNNFSDYSIQLANYYYHENIAGLLISSTVNYSLPGVVFTSETLITHSKAYRGSMTPVHYGKHHIVQILGVRSSEVGKVIFSNGLRALEKAMRTVYMKELDELLFPDTMIFDLDDKYRGENLRIGGVTASQILFLKGNTMSITNNFLYLACTSCSRGLYNTPAWVDVQPAISNVETPLVSLVTSEITNVAILEAIWLKINMNFPYNSWKSSVRMRKPFDKQTCIPYSSKQFSPLHSKTCIYTFLRDAVNCTSLKCRSYIEESIIEEEIQGNKASIYSWRQHYFIISSLSSDATTFTIFINYHSLLQKRLMDFLSLLRPLTVFTWNLIAVLTLSTSILLTWNSNESIYNVAFWTVATLVEQGEIREAMRGWKSGCLIIGWSLTAIFIAFLYTSSMYNFLSVMPQPKNLPNSSYDLIKTHQKLEVQLFVDTLFEIEVRKIVSSKNLNDSFKEKYSLLQSGSKIVMSQVAISNLARTVKRIANDRQIPYYCPEDHILYDYPKCMTKVQDFALITDDKLFYRSSFEIFADRKVYTNTEAPIFVKSRMWICTSQFFGKIFERKFVPIVESGIFYKLNEYGTKIRNYKVLRKTYKDGRFNNTWNLYSYAIQNHNADAIEMLDEEAPVPLEALGIVWCLYALMSIMATICLICEIGNKLTG</sequence>
<accession>A0ABP1Q682</accession>
<evidence type="ECO:0000313" key="3">
    <source>
        <dbReference type="Proteomes" id="UP001642540"/>
    </source>
</evidence>
<proteinExistence type="predicted"/>
<protein>
    <submittedName>
        <fullName evidence="2">Uncharacterized protein</fullName>
    </submittedName>
</protein>
<feature type="transmembrane region" description="Helical" evidence="1">
    <location>
        <begin position="402"/>
        <end position="426"/>
    </location>
</feature>
<keyword evidence="1" id="KW-0812">Transmembrane</keyword>
<dbReference type="EMBL" id="CAXLJM020000017">
    <property type="protein sequence ID" value="CAL8084087.1"/>
    <property type="molecule type" value="Genomic_DNA"/>
</dbReference>
<keyword evidence="3" id="KW-1185">Reference proteome</keyword>
<evidence type="ECO:0000256" key="1">
    <source>
        <dbReference type="SAM" id="Phobius"/>
    </source>
</evidence>
<feature type="transmembrane region" description="Helical" evidence="1">
    <location>
        <begin position="653"/>
        <end position="674"/>
    </location>
</feature>
<keyword evidence="1" id="KW-1133">Transmembrane helix</keyword>
<evidence type="ECO:0000313" key="2">
    <source>
        <dbReference type="EMBL" id="CAL8084087.1"/>
    </source>
</evidence>
<dbReference type="Proteomes" id="UP001642540">
    <property type="component" value="Unassembled WGS sequence"/>
</dbReference>
<keyword evidence="1" id="KW-0472">Membrane</keyword>
<reference evidence="2 3" key="1">
    <citation type="submission" date="2024-08" db="EMBL/GenBank/DDBJ databases">
        <authorList>
            <person name="Cucini C."/>
            <person name="Frati F."/>
        </authorList>
    </citation>
    <scope>NUCLEOTIDE SEQUENCE [LARGE SCALE GENOMIC DNA]</scope>
</reference>
<name>A0ABP1Q682_9HEXA</name>
<feature type="transmembrane region" description="Helical" evidence="1">
    <location>
        <begin position="349"/>
        <end position="368"/>
    </location>
</feature>
<comment type="caution">
    <text evidence="2">The sequence shown here is derived from an EMBL/GenBank/DDBJ whole genome shotgun (WGS) entry which is preliminary data.</text>
</comment>
<organism evidence="2 3">
    <name type="scientific">Orchesella dallaii</name>
    <dbReference type="NCBI Taxonomy" id="48710"/>
    <lineage>
        <taxon>Eukaryota</taxon>
        <taxon>Metazoa</taxon>
        <taxon>Ecdysozoa</taxon>
        <taxon>Arthropoda</taxon>
        <taxon>Hexapoda</taxon>
        <taxon>Collembola</taxon>
        <taxon>Entomobryomorpha</taxon>
        <taxon>Entomobryoidea</taxon>
        <taxon>Orchesellidae</taxon>
        <taxon>Orchesellinae</taxon>
        <taxon>Orchesella</taxon>
    </lineage>
</organism>